<dbReference type="InterPro" id="IPR036188">
    <property type="entry name" value="FAD/NAD-bd_sf"/>
</dbReference>
<dbReference type="Gene3D" id="3.50.50.60">
    <property type="entry name" value="FAD/NAD(P)-binding domain"/>
    <property type="match status" value="1"/>
</dbReference>
<keyword evidence="2" id="KW-0285">Flavoprotein</keyword>
<keyword evidence="6" id="KW-1185">Reference proteome</keyword>
<evidence type="ECO:0000256" key="3">
    <source>
        <dbReference type="ARBA" id="ARBA00022827"/>
    </source>
</evidence>
<dbReference type="InterPro" id="IPR020946">
    <property type="entry name" value="Flavin_mOase-like"/>
</dbReference>
<evidence type="ECO:0000256" key="4">
    <source>
        <dbReference type="ARBA" id="ARBA00023002"/>
    </source>
</evidence>
<keyword evidence="4" id="KW-0560">Oxidoreductase</keyword>
<name>A0ABR3W4W0_9PEZI</name>
<evidence type="ECO:0000313" key="6">
    <source>
        <dbReference type="Proteomes" id="UP001583177"/>
    </source>
</evidence>
<comment type="caution">
    <text evidence="5">The sequence shown here is derived from an EMBL/GenBank/DDBJ whole genome shotgun (WGS) entry which is preliminary data.</text>
</comment>
<sequence>MLKLLRCYAFSSWAKERLYPGLKTNNLVGTLEYPDFPLVPEEFGLEEGQHIPGHIIHEYLSRYAEKFEIASKIRLEHKVISAEHQDQGGWKVTAVAGGQTIKLTAARLVVSTGLSSEEFLPKFDGEESFASPIFHVKHLPKHANTLDTAKSATVLGGTKSAWDAVYAYASKGVQQVGMDQFGKHRLTPCIWGFADGYTGIRRFWHGTGIGRAMTRAFWWVLGNDVVTLNKYDKHPETKKLMPWTDAFFSGTSFSILNYDTNFFDLITNGIVKIQIADIIRLSPSTVHLSDGISFESELLLCVTGWSHVPPLTFLPKGIEKELGLPHVPSDDEPIWKPSLLHKADNEILMRFPRLRDQPKSARMFVPLSEAEGLSTRLQNEVDPSNHTRLTPYILYRFMVPPSSKFLATRDIAFAGFATNFSTATSDSIQALWISAFFDGEVAVPKPENGQYDESVKKLQYETLLHNRFGRWRYPAGRGSQLPDFVFDAVPYFDLLLGDLGLKVHRKKGWFAEATEPYGPADYRNLISEWVARGAGV</sequence>
<proteinExistence type="inferred from homology"/>
<comment type="similarity">
    <text evidence="1">Belongs to the FMO family.</text>
</comment>
<dbReference type="EMBL" id="JAWRVE010000151">
    <property type="protein sequence ID" value="KAL1853218.1"/>
    <property type="molecule type" value="Genomic_DNA"/>
</dbReference>
<accession>A0ABR3W4W0</accession>
<dbReference type="Pfam" id="PF00743">
    <property type="entry name" value="FMO-like"/>
    <property type="match status" value="1"/>
</dbReference>
<gene>
    <name evidence="5" type="ORF">Daus18300_011866</name>
</gene>
<evidence type="ECO:0008006" key="7">
    <source>
        <dbReference type="Google" id="ProtNLM"/>
    </source>
</evidence>
<evidence type="ECO:0000256" key="2">
    <source>
        <dbReference type="ARBA" id="ARBA00022630"/>
    </source>
</evidence>
<dbReference type="SUPFAM" id="SSF51905">
    <property type="entry name" value="FAD/NAD(P)-binding domain"/>
    <property type="match status" value="1"/>
</dbReference>
<evidence type="ECO:0000256" key="1">
    <source>
        <dbReference type="ARBA" id="ARBA00009183"/>
    </source>
</evidence>
<keyword evidence="3" id="KW-0274">FAD</keyword>
<dbReference type="Proteomes" id="UP001583177">
    <property type="component" value="Unassembled WGS sequence"/>
</dbReference>
<dbReference type="PANTHER" id="PTHR23023">
    <property type="entry name" value="DIMETHYLANILINE MONOOXYGENASE"/>
    <property type="match status" value="1"/>
</dbReference>
<organism evidence="5 6">
    <name type="scientific">Diaporthe australafricana</name>
    <dbReference type="NCBI Taxonomy" id="127596"/>
    <lineage>
        <taxon>Eukaryota</taxon>
        <taxon>Fungi</taxon>
        <taxon>Dikarya</taxon>
        <taxon>Ascomycota</taxon>
        <taxon>Pezizomycotina</taxon>
        <taxon>Sordariomycetes</taxon>
        <taxon>Sordariomycetidae</taxon>
        <taxon>Diaporthales</taxon>
        <taxon>Diaporthaceae</taxon>
        <taxon>Diaporthe</taxon>
    </lineage>
</organism>
<evidence type="ECO:0000313" key="5">
    <source>
        <dbReference type="EMBL" id="KAL1853218.1"/>
    </source>
</evidence>
<dbReference type="InterPro" id="IPR050346">
    <property type="entry name" value="FMO-like"/>
</dbReference>
<reference evidence="5 6" key="1">
    <citation type="journal article" date="2024" name="IMA Fungus">
        <title>IMA Genome - F19 : A genome assembly and annotation guide to empower mycologists, including annotated draft genome sequences of Ceratocystis pirilliformis, Diaporthe australafricana, Fusarium ophioides, Paecilomyces lecythidis, and Sporothrix stenoceras.</title>
        <authorList>
            <person name="Aylward J."/>
            <person name="Wilson A.M."/>
            <person name="Visagie C.M."/>
            <person name="Spraker J."/>
            <person name="Barnes I."/>
            <person name="Buitendag C."/>
            <person name="Ceriani C."/>
            <person name="Del Mar Angel L."/>
            <person name="du Plessis D."/>
            <person name="Fuchs T."/>
            <person name="Gasser K."/>
            <person name="Kramer D."/>
            <person name="Li W."/>
            <person name="Munsamy K."/>
            <person name="Piso A."/>
            <person name="Price J.L."/>
            <person name="Sonnekus B."/>
            <person name="Thomas C."/>
            <person name="van der Nest A."/>
            <person name="van Dijk A."/>
            <person name="van Heerden A."/>
            <person name="van Vuuren N."/>
            <person name="Yilmaz N."/>
            <person name="Duong T.A."/>
            <person name="van der Merwe N.A."/>
            <person name="Wingfield M.J."/>
            <person name="Wingfield B.D."/>
        </authorList>
    </citation>
    <scope>NUCLEOTIDE SEQUENCE [LARGE SCALE GENOMIC DNA]</scope>
    <source>
        <strain evidence="5 6">CMW 18300</strain>
    </source>
</reference>
<protein>
    <recommendedName>
        <fullName evidence="7">L-ornithine N(5)-oxygenase</fullName>
    </recommendedName>
</protein>